<proteinExistence type="predicted"/>
<evidence type="ECO:0000313" key="1">
    <source>
        <dbReference type="EMBL" id="OHA14197.1"/>
    </source>
</evidence>
<sequence length="101" mass="11462">MVFMGLFDVIKPHISSRGVDEVMSELSRRGAFTDTQKKFVRAVLETDLDLTTSAGSSERGVDEEEIKEAIGRFRGSKLFSDGQIEILEELLRLKLRRHGMF</sequence>
<protein>
    <submittedName>
        <fullName evidence="1">Uncharacterized protein</fullName>
    </submittedName>
</protein>
<comment type="caution">
    <text evidence="1">The sequence shown here is derived from an EMBL/GenBank/DDBJ whole genome shotgun (WGS) entry which is preliminary data.</text>
</comment>
<dbReference type="EMBL" id="MHQY01000013">
    <property type="protein sequence ID" value="OHA14197.1"/>
    <property type="molecule type" value="Genomic_DNA"/>
</dbReference>
<evidence type="ECO:0000313" key="2">
    <source>
        <dbReference type="Proteomes" id="UP000177171"/>
    </source>
</evidence>
<reference evidence="1 2" key="1">
    <citation type="journal article" date="2016" name="Nat. Commun.">
        <title>Thousands of microbial genomes shed light on interconnected biogeochemical processes in an aquifer system.</title>
        <authorList>
            <person name="Anantharaman K."/>
            <person name="Brown C.T."/>
            <person name="Hug L.A."/>
            <person name="Sharon I."/>
            <person name="Castelle C.J."/>
            <person name="Probst A.J."/>
            <person name="Thomas B.C."/>
            <person name="Singh A."/>
            <person name="Wilkins M.J."/>
            <person name="Karaoz U."/>
            <person name="Brodie E.L."/>
            <person name="Williams K.H."/>
            <person name="Hubbard S.S."/>
            <person name="Banfield J.F."/>
        </authorList>
    </citation>
    <scope>NUCLEOTIDE SEQUENCE [LARGE SCALE GENOMIC DNA]</scope>
</reference>
<name>A0A1G2LRH8_9BACT</name>
<accession>A0A1G2LRH8</accession>
<organism evidence="1 2">
    <name type="scientific">Candidatus Sungbacteria bacterium RIFCSPLOWO2_12_FULL_41_11</name>
    <dbReference type="NCBI Taxonomy" id="1802286"/>
    <lineage>
        <taxon>Bacteria</taxon>
        <taxon>Candidatus Sungiibacteriota</taxon>
    </lineage>
</organism>
<dbReference type="Proteomes" id="UP000177171">
    <property type="component" value="Unassembled WGS sequence"/>
</dbReference>
<gene>
    <name evidence="1" type="ORF">A3G49_03075</name>
</gene>
<dbReference type="AlphaFoldDB" id="A0A1G2LRH8"/>